<gene>
    <name evidence="4" type="primary">ypeA</name>
    <name evidence="4" type="ORF">VA7868_04257</name>
</gene>
<dbReference type="InterPro" id="IPR016181">
    <property type="entry name" value="Acyl_CoA_acyltransferase"/>
</dbReference>
<evidence type="ECO:0000313" key="5">
    <source>
        <dbReference type="Proteomes" id="UP000184608"/>
    </source>
</evidence>
<sequence length="143" mass="16011">MIFREMVIADYPQVMTLWSATESMSLRDADSRENIGAYLSRNPGLSFVACQGSKIVGAVLTGTDGRRGYLQHLAVDQTLRGQGVGKQLVRCCVSALEQQGIAKTHLFVANENLCAQTFYERLGWYPRDEVRMYSFNASEHQNV</sequence>
<name>A0A1M6DKM3_9VIBR</name>
<dbReference type="Pfam" id="PF00583">
    <property type="entry name" value="Acetyltransf_1"/>
    <property type="match status" value="1"/>
</dbReference>
<dbReference type="EC" id="2.3.1.-" evidence="4"/>
<dbReference type="PROSITE" id="PS51186">
    <property type="entry name" value="GNAT"/>
    <property type="match status" value="1"/>
</dbReference>
<dbReference type="InterPro" id="IPR000182">
    <property type="entry name" value="GNAT_dom"/>
</dbReference>
<dbReference type="EMBL" id="FQXZ01000046">
    <property type="protein sequence ID" value="SHI73720.1"/>
    <property type="molecule type" value="Genomic_DNA"/>
</dbReference>
<protein>
    <submittedName>
        <fullName evidence="4">Acetyltransferase YpeA</fullName>
        <ecNumber evidence="4">2.3.1.-</ecNumber>
    </submittedName>
</protein>
<dbReference type="STRING" id="1216006.VA7868_04257"/>
<feature type="domain" description="N-acetyltransferase" evidence="3">
    <location>
        <begin position="1"/>
        <end position="143"/>
    </location>
</feature>
<dbReference type="GO" id="GO:0016747">
    <property type="term" value="F:acyltransferase activity, transferring groups other than amino-acyl groups"/>
    <property type="evidence" value="ECO:0007669"/>
    <property type="project" value="InterPro"/>
</dbReference>
<dbReference type="CDD" id="cd04301">
    <property type="entry name" value="NAT_SF"/>
    <property type="match status" value="1"/>
</dbReference>
<keyword evidence="2 4" id="KW-0012">Acyltransferase</keyword>
<organism evidence="4 5">
    <name type="scientific">Vibrio aerogenes CECT 7868</name>
    <dbReference type="NCBI Taxonomy" id="1216006"/>
    <lineage>
        <taxon>Bacteria</taxon>
        <taxon>Pseudomonadati</taxon>
        <taxon>Pseudomonadota</taxon>
        <taxon>Gammaproteobacteria</taxon>
        <taxon>Vibrionales</taxon>
        <taxon>Vibrionaceae</taxon>
        <taxon>Vibrio</taxon>
    </lineage>
</organism>
<accession>A0A1M6DKM3</accession>
<keyword evidence="1 4" id="KW-0808">Transferase</keyword>
<evidence type="ECO:0000259" key="3">
    <source>
        <dbReference type="PROSITE" id="PS51186"/>
    </source>
</evidence>
<dbReference type="RefSeq" id="WP_073605846.1">
    <property type="nucleotide sequence ID" value="NZ_FQXZ01000046.1"/>
</dbReference>
<dbReference type="AlphaFoldDB" id="A0A1M6DKM3"/>
<dbReference type="Gene3D" id="3.40.630.30">
    <property type="match status" value="1"/>
</dbReference>
<dbReference type="Proteomes" id="UP000184608">
    <property type="component" value="Unassembled WGS sequence"/>
</dbReference>
<keyword evidence="5" id="KW-1185">Reference proteome</keyword>
<proteinExistence type="predicted"/>
<dbReference type="InterPro" id="IPR050832">
    <property type="entry name" value="Bact_Acetyltransf"/>
</dbReference>
<evidence type="ECO:0000256" key="2">
    <source>
        <dbReference type="ARBA" id="ARBA00023315"/>
    </source>
</evidence>
<reference evidence="4 5" key="1">
    <citation type="submission" date="2016-11" db="EMBL/GenBank/DDBJ databases">
        <authorList>
            <person name="Jaros S."/>
            <person name="Januszkiewicz K."/>
            <person name="Wedrychowicz H."/>
        </authorList>
    </citation>
    <scope>NUCLEOTIDE SEQUENCE [LARGE SCALE GENOMIC DNA]</scope>
    <source>
        <strain evidence="4 5">CECT 7868</strain>
    </source>
</reference>
<evidence type="ECO:0000313" key="4">
    <source>
        <dbReference type="EMBL" id="SHI73720.1"/>
    </source>
</evidence>
<dbReference type="SUPFAM" id="SSF55729">
    <property type="entry name" value="Acyl-CoA N-acyltransferases (Nat)"/>
    <property type="match status" value="1"/>
</dbReference>
<evidence type="ECO:0000256" key="1">
    <source>
        <dbReference type="ARBA" id="ARBA00022679"/>
    </source>
</evidence>
<dbReference type="PANTHER" id="PTHR43877">
    <property type="entry name" value="AMINOALKYLPHOSPHONATE N-ACETYLTRANSFERASE-RELATED-RELATED"/>
    <property type="match status" value="1"/>
</dbReference>